<dbReference type="EMBL" id="CAJNDS010000027">
    <property type="protein sequence ID" value="CAE6923801.1"/>
    <property type="molecule type" value="Genomic_DNA"/>
</dbReference>
<dbReference type="InterPro" id="IPR011990">
    <property type="entry name" value="TPR-like_helical_dom_sf"/>
</dbReference>
<reference evidence="5" key="1">
    <citation type="submission" date="2021-02" db="EMBL/GenBank/DDBJ databases">
        <authorList>
            <person name="Dougan E. K."/>
            <person name="Rhodes N."/>
            <person name="Thang M."/>
            <person name="Chan C."/>
        </authorList>
    </citation>
    <scope>NUCLEOTIDE SEQUENCE</scope>
</reference>
<evidence type="ECO:0000313" key="5">
    <source>
        <dbReference type="EMBL" id="CAE6923801.1"/>
    </source>
</evidence>
<feature type="compositionally biased region" description="Basic and acidic residues" evidence="2">
    <location>
        <begin position="114"/>
        <end position="129"/>
    </location>
</feature>
<proteinExistence type="predicted"/>
<feature type="region of interest" description="Disordered" evidence="2">
    <location>
        <begin position="106"/>
        <end position="143"/>
    </location>
</feature>
<keyword evidence="1" id="KW-0677">Repeat</keyword>
<dbReference type="PANTHER" id="PTHR47447">
    <property type="entry name" value="OS03G0856100 PROTEIN"/>
    <property type="match status" value="1"/>
</dbReference>
<dbReference type="InterPro" id="IPR033443">
    <property type="entry name" value="PROP1-like_PPR_dom"/>
</dbReference>
<evidence type="ECO:0000256" key="2">
    <source>
        <dbReference type="SAM" id="MobiDB-lite"/>
    </source>
</evidence>
<accession>A0A812GLN7</accession>
<feature type="chain" id="PRO_5032609104" description="PROP1-like PPR domain-containing protein" evidence="3">
    <location>
        <begin position="28"/>
        <end position="543"/>
    </location>
</feature>
<keyword evidence="3" id="KW-0732">Signal</keyword>
<evidence type="ECO:0000256" key="3">
    <source>
        <dbReference type="SAM" id="SignalP"/>
    </source>
</evidence>
<dbReference type="PROSITE" id="PS51257">
    <property type="entry name" value="PROKAR_LIPOPROTEIN"/>
    <property type="match status" value="1"/>
</dbReference>
<organism evidence="5 6">
    <name type="scientific">Symbiodinium natans</name>
    <dbReference type="NCBI Taxonomy" id="878477"/>
    <lineage>
        <taxon>Eukaryota</taxon>
        <taxon>Sar</taxon>
        <taxon>Alveolata</taxon>
        <taxon>Dinophyceae</taxon>
        <taxon>Suessiales</taxon>
        <taxon>Symbiodiniaceae</taxon>
        <taxon>Symbiodinium</taxon>
    </lineage>
</organism>
<gene>
    <name evidence="5" type="ORF">SNAT2548_LOCUS561</name>
</gene>
<comment type="caution">
    <text evidence="5">The sequence shown here is derived from an EMBL/GenBank/DDBJ whole genome shotgun (WGS) entry which is preliminary data.</text>
</comment>
<dbReference type="Gene3D" id="1.25.40.10">
    <property type="entry name" value="Tetratricopeptide repeat domain"/>
    <property type="match status" value="1"/>
</dbReference>
<dbReference type="Pfam" id="PF17177">
    <property type="entry name" value="PPR_long"/>
    <property type="match status" value="1"/>
</dbReference>
<dbReference type="PANTHER" id="PTHR47447:SF24">
    <property type="entry name" value="PENTATRICOPEPTIDE REPEAT-CONTAINING PROTEIN"/>
    <property type="match status" value="1"/>
</dbReference>
<keyword evidence="6" id="KW-1185">Reference proteome</keyword>
<protein>
    <recommendedName>
        <fullName evidence="4">PROP1-like PPR domain-containing protein</fullName>
    </recommendedName>
</protein>
<feature type="signal peptide" evidence="3">
    <location>
        <begin position="1"/>
        <end position="27"/>
    </location>
</feature>
<name>A0A812GLN7_9DINO</name>
<sequence>MDPRKLGAAAFCLIVSLLAVSLQGCSDEEAVEQAREDAMREGEALKGVQDAVSEYREQKKKTLEARDNVQAKKDGFSKVLADEGRKPEKDEAAALEDANKVLKEEAAGEQAENAVEHGEAPDKDKDKAKKGSSLLVTVPRKSRSRARRKMEEVFLPEAQLDPAGQDKQRLLNHLRSEAYVELFASPIAGVGVRAFRQIPEGVDPFPICNPHLAAKDAVLAEDMMSEAKSCEQVLPSLRAEPKARSFEFAKAMQVCGDLRDLPTLLRVWNLSRERNIPLKLTAYSILIQACAKAIDRQRRHTKKLGLVAGKRAWQWMLHDGHKPDAAVVKAALHLCSKAGDAEWATQLWQNTPECSTALWNRYLDTLARHSGPEGWEAVEEELRNSATRRLVPDCVTLATLMDAAAEQNDMQRADNFWDHLSPSVELTSITYAARSKSFLLGSKPECVPDLRCDMQRRSISPNIRNILHEVQAWLLLLHQEPQDRSRYERLSEASARATSGEVQGTGREMEQLRRMQGLAEGICQGQKMALGRIRVLDWPWPCQ</sequence>
<evidence type="ECO:0000259" key="4">
    <source>
        <dbReference type="Pfam" id="PF17177"/>
    </source>
</evidence>
<dbReference type="Proteomes" id="UP000604046">
    <property type="component" value="Unassembled WGS sequence"/>
</dbReference>
<dbReference type="OrthoDB" id="10267592at2759"/>
<feature type="domain" description="PROP1-like PPR" evidence="4">
    <location>
        <begin position="247"/>
        <end position="347"/>
    </location>
</feature>
<dbReference type="AlphaFoldDB" id="A0A812GLN7"/>
<evidence type="ECO:0000256" key="1">
    <source>
        <dbReference type="ARBA" id="ARBA00022737"/>
    </source>
</evidence>
<evidence type="ECO:0000313" key="6">
    <source>
        <dbReference type="Proteomes" id="UP000604046"/>
    </source>
</evidence>